<evidence type="ECO:0000259" key="7">
    <source>
        <dbReference type="PROSITE" id="PS51140"/>
    </source>
</evidence>
<evidence type="ECO:0000256" key="2">
    <source>
        <dbReference type="ARBA" id="ARBA00004496"/>
    </source>
</evidence>
<comment type="subcellular location">
    <subcellularLocation>
        <location evidence="2">Cytoplasm</location>
    </subcellularLocation>
    <subcellularLocation>
        <location evidence="1">Nucleus</location>
    </subcellularLocation>
</comment>
<evidence type="ECO:0000256" key="1">
    <source>
        <dbReference type="ARBA" id="ARBA00004123"/>
    </source>
</evidence>
<dbReference type="PANTHER" id="PTHR12493">
    <property type="entry name" value="CUE DOMAIN CONTAINING 2"/>
    <property type="match status" value="1"/>
</dbReference>
<dbReference type="Proteomes" id="UP001054837">
    <property type="component" value="Unassembled WGS sequence"/>
</dbReference>
<keyword evidence="4" id="KW-0833">Ubl conjugation pathway</keyword>
<feature type="compositionally biased region" description="Basic residues" evidence="6">
    <location>
        <begin position="147"/>
        <end position="158"/>
    </location>
</feature>
<dbReference type="AlphaFoldDB" id="A0AAV4V4B3"/>
<dbReference type="GO" id="GO:0005634">
    <property type="term" value="C:nucleus"/>
    <property type="evidence" value="ECO:0007669"/>
    <property type="project" value="UniProtKB-SubCell"/>
</dbReference>
<feature type="domain" description="CUE" evidence="7">
    <location>
        <begin position="182"/>
        <end position="225"/>
    </location>
</feature>
<evidence type="ECO:0000256" key="4">
    <source>
        <dbReference type="ARBA" id="ARBA00022786"/>
    </source>
</evidence>
<evidence type="ECO:0000256" key="6">
    <source>
        <dbReference type="SAM" id="MobiDB-lite"/>
    </source>
</evidence>
<dbReference type="PROSITE" id="PS51140">
    <property type="entry name" value="CUE"/>
    <property type="match status" value="1"/>
</dbReference>
<feature type="compositionally biased region" description="Low complexity" evidence="6">
    <location>
        <begin position="159"/>
        <end position="169"/>
    </location>
</feature>
<evidence type="ECO:0000256" key="5">
    <source>
        <dbReference type="ARBA" id="ARBA00023242"/>
    </source>
</evidence>
<keyword evidence="3" id="KW-0963">Cytoplasm</keyword>
<feature type="compositionally biased region" description="Low complexity" evidence="6">
    <location>
        <begin position="137"/>
        <end position="146"/>
    </location>
</feature>
<proteinExistence type="predicted"/>
<evidence type="ECO:0000313" key="9">
    <source>
        <dbReference type="Proteomes" id="UP001054837"/>
    </source>
</evidence>
<dbReference type="EMBL" id="BPLQ01012385">
    <property type="protein sequence ID" value="GIY65080.1"/>
    <property type="molecule type" value="Genomic_DNA"/>
</dbReference>
<dbReference type="InterPro" id="IPR003892">
    <property type="entry name" value="CUE"/>
</dbReference>
<keyword evidence="5" id="KW-0539">Nucleus</keyword>
<sequence>MSNSSSTDGDQDMSTSSSTDIDQDAFVKSELSKFIMKHTGLDALSSIDEIVLSYIIGALETLGSADSPEDVFDVDEFTEMMTAYIPAFLNIQSSHTYAWMFNLADLLKESSRKKNKNARDLADSYLFKSYERQRTVSESSSQGSLSGHRKHTRTRRTSHQSLNSYSSSQSEDDEKCVSVCNLESNELETLIEMFPHLHVTEVKEFLTVAHGNCEKAVQLILQKEENGLALNKPLISKSTVPHALNSKESDEDKQLREQILSRYAYIDQDDDYREHKPIIPKTEPKKLIRYRDNKIVSIKGERYSEVKRAQEDDSK</sequence>
<accession>A0AAV4V4B3</accession>
<evidence type="ECO:0000256" key="3">
    <source>
        <dbReference type="ARBA" id="ARBA00022490"/>
    </source>
</evidence>
<dbReference type="GO" id="GO:0005737">
    <property type="term" value="C:cytoplasm"/>
    <property type="evidence" value="ECO:0007669"/>
    <property type="project" value="UniProtKB-SubCell"/>
</dbReference>
<name>A0AAV4V4B3_9ARAC</name>
<dbReference type="GO" id="GO:0043130">
    <property type="term" value="F:ubiquitin binding"/>
    <property type="evidence" value="ECO:0007669"/>
    <property type="project" value="InterPro"/>
</dbReference>
<evidence type="ECO:0000313" key="8">
    <source>
        <dbReference type="EMBL" id="GIY65080.1"/>
    </source>
</evidence>
<reference evidence="8 9" key="1">
    <citation type="submission" date="2021-06" db="EMBL/GenBank/DDBJ databases">
        <title>Caerostris darwini draft genome.</title>
        <authorList>
            <person name="Kono N."/>
            <person name="Arakawa K."/>
        </authorList>
    </citation>
    <scope>NUCLEOTIDE SEQUENCE [LARGE SCALE GENOMIC DNA]</scope>
</reference>
<comment type="caution">
    <text evidence="8">The sequence shown here is derived from an EMBL/GenBank/DDBJ whole genome shotgun (WGS) entry which is preliminary data.</text>
</comment>
<protein>
    <submittedName>
        <fullName evidence="8">CUE domain-containing protein 2</fullName>
    </submittedName>
</protein>
<organism evidence="8 9">
    <name type="scientific">Caerostris darwini</name>
    <dbReference type="NCBI Taxonomy" id="1538125"/>
    <lineage>
        <taxon>Eukaryota</taxon>
        <taxon>Metazoa</taxon>
        <taxon>Ecdysozoa</taxon>
        <taxon>Arthropoda</taxon>
        <taxon>Chelicerata</taxon>
        <taxon>Arachnida</taxon>
        <taxon>Araneae</taxon>
        <taxon>Araneomorphae</taxon>
        <taxon>Entelegynae</taxon>
        <taxon>Araneoidea</taxon>
        <taxon>Araneidae</taxon>
        <taxon>Caerostris</taxon>
    </lineage>
</organism>
<keyword evidence="9" id="KW-1185">Reference proteome</keyword>
<gene>
    <name evidence="8" type="primary">cuedc2</name>
    <name evidence="8" type="ORF">CDAR_428771</name>
</gene>
<dbReference type="PANTHER" id="PTHR12493:SF0">
    <property type="entry name" value="CUE DOMAIN-CONTAINING PROTEIN 2"/>
    <property type="match status" value="1"/>
</dbReference>
<feature type="region of interest" description="Disordered" evidence="6">
    <location>
        <begin position="137"/>
        <end position="169"/>
    </location>
</feature>